<proteinExistence type="predicted"/>
<accession>A0A4U6UU08</accession>
<dbReference type="Proteomes" id="UP000298652">
    <property type="component" value="Chromosome 5"/>
</dbReference>
<evidence type="ECO:0000313" key="1">
    <source>
        <dbReference type="EMBL" id="TKW18945.1"/>
    </source>
</evidence>
<dbReference type="AlphaFoldDB" id="A0A4U6UU08"/>
<dbReference type="Gene3D" id="2.40.10.120">
    <property type="match status" value="1"/>
</dbReference>
<gene>
    <name evidence="1" type="ORF">SEVIR_5G466000v2</name>
</gene>
<dbReference type="SUPFAM" id="SSF50494">
    <property type="entry name" value="Trypsin-like serine proteases"/>
    <property type="match status" value="1"/>
</dbReference>
<keyword evidence="2" id="KW-1185">Reference proteome</keyword>
<protein>
    <submittedName>
        <fullName evidence="1">Uncharacterized protein</fullName>
    </submittedName>
</protein>
<organism evidence="1 2">
    <name type="scientific">Setaria viridis</name>
    <name type="common">Green bristlegrass</name>
    <name type="synonym">Setaria italica subsp. viridis</name>
    <dbReference type="NCBI Taxonomy" id="4556"/>
    <lineage>
        <taxon>Eukaryota</taxon>
        <taxon>Viridiplantae</taxon>
        <taxon>Streptophyta</taxon>
        <taxon>Embryophyta</taxon>
        <taxon>Tracheophyta</taxon>
        <taxon>Spermatophyta</taxon>
        <taxon>Magnoliopsida</taxon>
        <taxon>Liliopsida</taxon>
        <taxon>Poales</taxon>
        <taxon>Poaceae</taxon>
        <taxon>PACMAD clade</taxon>
        <taxon>Panicoideae</taxon>
        <taxon>Panicodae</taxon>
        <taxon>Paniceae</taxon>
        <taxon>Cenchrinae</taxon>
        <taxon>Setaria</taxon>
    </lineage>
</organism>
<evidence type="ECO:0000313" key="2">
    <source>
        <dbReference type="Proteomes" id="UP000298652"/>
    </source>
</evidence>
<name>A0A4U6UU08_SETVI</name>
<dbReference type="InterPro" id="IPR009003">
    <property type="entry name" value="Peptidase_S1_PA"/>
</dbReference>
<dbReference type="PANTHER" id="PTHR18868:SF49">
    <property type="entry name" value="OS11G0147200 PROTEIN"/>
    <property type="match status" value="1"/>
</dbReference>
<dbReference type="Gramene" id="TKW18945">
    <property type="protein sequence ID" value="TKW18945"/>
    <property type="gene ID" value="SEVIR_5G466000v2"/>
</dbReference>
<dbReference type="PANTHER" id="PTHR18868">
    <property type="entry name" value="OS07G0665300 PROTEIN-RELATED"/>
    <property type="match status" value="1"/>
</dbReference>
<dbReference type="EMBL" id="CM016556">
    <property type="protein sequence ID" value="TKW18945.1"/>
    <property type="molecule type" value="Genomic_DNA"/>
</dbReference>
<sequence length="255" mass="28186">MPTMGRSSTKNKTIRNEGETIELLISGDLESNQDVWSELTEEVASHLSKSVVSLALSNGREGYVTRFLTSASLAKALIDKRKHHDNLKVEVRHGDNVVIGFLGEYDVDGNIAAVNVENFPDLQTVVFRNLLEFSPHVNVVAVGRDISGKLITTSGILNCDFSGSVPSLMTTTCKISKVCEGGPLFDCDGNFLDMNLSFSIEGTLCIPKVRLLEKLWHCCTSLEEIKFPKEVRYGLCLVYFQEGTYFLMSHSPPSM</sequence>
<dbReference type="OMA" id="PWGTTLN"/>
<reference evidence="1" key="1">
    <citation type="submission" date="2019-03" db="EMBL/GenBank/DDBJ databases">
        <title>WGS assembly of Setaria viridis.</title>
        <authorList>
            <person name="Huang P."/>
            <person name="Jenkins J."/>
            <person name="Grimwood J."/>
            <person name="Barry K."/>
            <person name="Healey A."/>
            <person name="Mamidi S."/>
            <person name="Sreedasyam A."/>
            <person name="Shu S."/>
            <person name="Feldman M."/>
            <person name="Wu J."/>
            <person name="Yu Y."/>
            <person name="Chen C."/>
            <person name="Johnson J."/>
            <person name="Rokhsar D."/>
            <person name="Baxter I."/>
            <person name="Schmutz J."/>
            <person name="Brutnell T."/>
            <person name="Kellogg E."/>
        </authorList>
    </citation>
    <scope>NUCLEOTIDE SEQUENCE [LARGE SCALE GENOMIC DNA]</scope>
</reference>